<dbReference type="PROSITE" id="PS00666">
    <property type="entry name" value="DHDPS_2"/>
    <property type="match status" value="1"/>
</dbReference>
<keyword evidence="5 12" id="KW-0963">Cytoplasm</keyword>
<name>A0A660SDK4_UNCW3</name>
<sequence length="290" mass="31467">MFKGIYVAIITPFKNGRIDEEGLRKNLKFLIQSGVAGIVPCGTTGETPTLSTDEWLRVIKITVEEVKGKAQVIAGAGTNSTEKTIRNLEKLADLGIDAALIVTPYYNKPTQEGLIQHYLELGKVGVPIVAYNVPGRTGCNLLPETIQRIAAKSEALVAVKEAGGNLDAVSRLITLVGDRIDILSGDDSLTLPMLAVGAKGVISVVANIFPAELVQMIDCFFKGEIETAREIHLRLFPLTKLLFIETNPIPIKKAMELIGMAAGKPRLPLVEMSEANTRLLEEELKRLGRL</sequence>
<evidence type="ECO:0000256" key="8">
    <source>
        <dbReference type="ARBA" id="ARBA00023154"/>
    </source>
</evidence>
<dbReference type="SMART" id="SM01130">
    <property type="entry name" value="DHDPS"/>
    <property type="match status" value="1"/>
</dbReference>
<comment type="caution">
    <text evidence="12">Was originally thought to be a dihydrodipicolinate synthase (DHDPS), catalyzing the condensation of (S)-aspartate-beta-semialdehyde [(S)-ASA] and pyruvate to dihydrodipicolinate (DHDP). However, it was shown in E.coli that the product of the enzymatic reaction is not dihydrodipicolinate but in fact (4S)-4-hydroxy-2,3,4,5-tetrahydro-(2S)-dipicolinic acid (HTPA), and that the consecutive dehydration reaction leading to DHDP is not spontaneous but catalyzed by DapB.</text>
</comment>
<comment type="subcellular location">
    <subcellularLocation>
        <location evidence="12">Cytoplasm</location>
    </subcellularLocation>
</comment>
<feature type="binding site" evidence="12 15">
    <location>
        <position position="202"/>
    </location>
    <ligand>
        <name>pyruvate</name>
        <dbReference type="ChEBI" id="CHEBI:15361"/>
    </ligand>
</feature>
<dbReference type="Gene3D" id="3.20.20.70">
    <property type="entry name" value="Aldolase class I"/>
    <property type="match status" value="1"/>
</dbReference>
<evidence type="ECO:0000256" key="15">
    <source>
        <dbReference type="PIRSR" id="PIRSR001365-2"/>
    </source>
</evidence>
<evidence type="ECO:0000256" key="6">
    <source>
        <dbReference type="ARBA" id="ARBA00022605"/>
    </source>
</evidence>
<dbReference type="InterPro" id="IPR005263">
    <property type="entry name" value="DapA"/>
</dbReference>
<keyword evidence="9 12" id="KW-0456">Lyase</keyword>
<comment type="catalytic activity">
    <reaction evidence="11 12">
        <text>L-aspartate 4-semialdehyde + pyruvate = (2S,4S)-4-hydroxy-2,3,4,5-tetrahydrodipicolinate + H2O + H(+)</text>
        <dbReference type="Rhea" id="RHEA:34171"/>
        <dbReference type="ChEBI" id="CHEBI:15361"/>
        <dbReference type="ChEBI" id="CHEBI:15377"/>
        <dbReference type="ChEBI" id="CHEBI:15378"/>
        <dbReference type="ChEBI" id="CHEBI:67139"/>
        <dbReference type="ChEBI" id="CHEBI:537519"/>
        <dbReference type="EC" id="4.3.3.7"/>
    </reaction>
</comment>
<dbReference type="EC" id="4.3.3.7" evidence="4 12"/>
<evidence type="ECO:0000256" key="14">
    <source>
        <dbReference type="PIRSR" id="PIRSR001365-1"/>
    </source>
</evidence>
<dbReference type="PRINTS" id="PR00146">
    <property type="entry name" value="DHPICSNTHASE"/>
</dbReference>
<evidence type="ECO:0000313" key="17">
    <source>
        <dbReference type="Proteomes" id="UP000268469"/>
    </source>
</evidence>
<comment type="similarity">
    <text evidence="3 12 13">Belongs to the DapA family.</text>
</comment>
<evidence type="ECO:0000256" key="9">
    <source>
        <dbReference type="ARBA" id="ARBA00023239"/>
    </source>
</evidence>
<dbReference type="CDD" id="cd00950">
    <property type="entry name" value="DHDPS"/>
    <property type="match status" value="1"/>
</dbReference>
<dbReference type="NCBIfam" id="TIGR00674">
    <property type="entry name" value="dapA"/>
    <property type="match status" value="1"/>
</dbReference>
<dbReference type="AlphaFoldDB" id="A0A660SDK4"/>
<evidence type="ECO:0000256" key="11">
    <source>
        <dbReference type="ARBA" id="ARBA00047836"/>
    </source>
</evidence>
<evidence type="ECO:0000256" key="10">
    <source>
        <dbReference type="ARBA" id="ARBA00023270"/>
    </source>
</evidence>
<dbReference type="Proteomes" id="UP000268469">
    <property type="component" value="Unassembled WGS sequence"/>
</dbReference>
<keyword evidence="8 12" id="KW-0457">Lysine biosynthesis</keyword>
<dbReference type="GO" id="GO:0005737">
    <property type="term" value="C:cytoplasm"/>
    <property type="evidence" value="ECO:0007669"/>
    <property type="project" value="UniProtKB-SubCell"/>
</dbReference>
<dbReference type="Pfam" id="PF00701">
    <property type="entry name" value="DHDPS"/>
    <property type="match status" value="1"/>
</dbReference>
<organism evidence="16 17">
    <name type="scientific">candidate division WOR-3 bacterium</name>
    <dbReference type="NCBI Taxonomy" id="2052148"/>
    <lineage>
        <taxon>Bacteria</taxon>
        <taxon>Bacteria division WOR-3</taxon>
    </lineage>
</organism>
<comment type="caution">
    <text evidence="16">The sequence shown here is derived from an EMBL/GenBank/DDBJ whole genome shotgun (WGS) entry which is preliminary data.</text>
</comment>
<evidence type="ECO:0000256" key="7">
    <source>
        <dbReference type="ARBA" id="ARBA00022915"/>
    </source>
</evidence>
<evidence type="ECO:0000256" key="12">
    <source>
        <dbReference type="HAMAP-Rule" id="MF_00418"/>
    </source>
</evidence>
<feature type="active site" description="Schiff-base intermediate with substrate" evidence="12 14">
    <location>
        <position position="160"/>
    </location>
</feature>
<dbReference type="GO" id="GO:0019877">
    <property type="term" value="P:diaminopimelate biosynthetic process"/>
    <property type="evidence" value="ECO:0007669"/>
    <property type="project" value="UniProtKB-UniRule"/>
</dbReference>
<dbReference type="SUPFAM" id="SSF51569">
    <property type="entry name" value="Aldolase"/>
    <property type="match status" value="1"/>
</dbReference>
<feature type="binding site" evidence="12 15">
    <location>
        <position position="44"/>
    </location>
    <ligand>
        <name>pyruvate</name>
        <dbReference type="ChEBI" id="CHEBI:15361"/>
    </ligand>
</feature>
<keyword evidence="6 12" id="KW-0028">Amino-acid biosynthesis</keyword>
<dbReference type="EMBL" id="QNBE01000132">
    <property type="protein sequence ID" value="RKX68767.1"/>
    <property type="molecule type" value="Genomic_DNA"/>
</dbReference>
<dbReference type="InterPro" id="IPR002220">
    <property type="entry name" value="DapA-like"/>
</dbReference>
<dbReference type="UniPathway" id="UPA00034">
    <property type="reaction ID" value="UER00017"/>
</dbReference>
<dbReference type="InterPro" id="IPR013785">
    <property type="entry name" value="Aldolase_TIM"/>
</dbReference>
<protein>
    <recommendedName>
        <fullName evidence="4 12">4-hydroxy-tetrahydrodipicolinate synthase</fullName>
        <shortName evidence="12">HTPA synthase</shortName>
        <ecNumber evidence="4 12">4.3.3.7</ecNumber>
    </recommendedName>
</protein>
<gene>
    <name evidence="12" type="primary">dapA</name>
    <name evidence="16" type="ORF">DRP53_10025</name>
</gene>
<comment type="pathway">
    <text evidence="2 12">Amino-acid biosynthesis; L-lysine biosynthesis via DAP pathway; (S)-tetrahydrodipicolinate from L-aspartate: step 3/4.</text>
</comment>
<evidence type="ECO:0000313" key="16">
    <source>
        <dbReference type="EMBL" id="RKX68767.1"/>
    </source>
</evidence>
<feature type="active site" description="Proton donor/acceptor" evidence="12 14">
    <location>
        <position position="131"/>
    </location>
</feature>
<comment type="subunit">
    <text evidence="12">Homotetramer; dimer of dimers.</text>
</comment>
<keyword evidence="10 12" id="KW-0704">Schiff base</keyword>
<evidence type="ECO:0000256" key="5">
    <source>
        <dbReference type="ARBA" id="ARBA00022490"/>
    </source>
</evidence>
<keyword evidence="7 12" id="KW-0220">Diaminopimelate biosynthesis</keyword>
<evidence type="ECO:0000256" key="2">
    <source>
        <dbReference type="ARBA" id="ARBA00005120"/>
    </source>
</evidence>
<accession>A0A660SDK4</accession>
<dbReference type="PANTHER" id="PTHR12128">
    <property type="entry name" value="DIHYDRODIPICOLINATE SYNTHASE"/>
    <property type="match status" value="1"/>
</dbReference>
<comment type="function">
    <text evidence="1 12">Catalyzes the condensation of (S)-aspartate-beta-semialdehyde [(S)-ASA] and pyruvate to 4-hydroxy-tetrahydrodipicolinate (HTPA).</text>
</comment>
<evidence type="ECO:0000256" key="1">
    <source>
        <dbReference type="ARBA" id="ARBA00003294"/>
    </source>
</evidence>
<dbReference type="InterPro" id="IPR020625">
    <property type="entry name" value="Schiff_base-form_aldolases_AS"/>
</dbReference>
<dbReference type="HAMAP" id="MF_00418">
    <property type="entry name" value="DapA"/>
    <property type="match status" value="1"/>
</dbReference>
<feature type="site" description="Part of a proton relay during catalysis" evidence="12">
    <location>
        <position position="106"/>
    </location>
</feature>
<dbReference type="GO" id="GO:0008840">
    <property type="term" value="F:4-hydroxy-tetrahydrodipicolinate synthase activity"/>
    <property type="evidence" value="ECO:0007669"/>
    <property type="project" value="UniProtKB-UniRule"/>
</dbReference>
<dbReference type="PANTHER" id="PTHR12128:SF66">
    <property type="entry name" value="4-HYDROXY-2-OXOGLUTARATE ALDOLASE, MITOCHONDRIAL"/>
    <property type="match status" value="1"/>
</dbReference>
<feature type="site" description="Part of a proton relay during catalysis" evidence="12">
    <location>
        <position position="43"/>
    </location>
</feature>
<evidence type="ECO:0000256" key="13">
    <source>
        <dbReference type="PIRNR" id="PIRNR001365"/>
    </source>
</evidence>
<dbReference type="GO" id="GO:0009089">
    <property type="term" value="P:lysine biosynthetic process via diaminopimelate"/>
    <property type="evidence" value="ECO:0007669"/>
    <property type="project" value="UniProtKB-UniRule"/>
</dbReference>
<evidence type="ECO:0000256" key="3">
    <source>
        <dbReference type="ARBA" id="ARBA00007592"/>
    </source>
</evidence>
<dbReference type="PIRSF" id="PIRSF001365">
    <property type="entry name" value="DHDPS"/>
    <property type="match status" value="1"/>
</dbReference>
<evidence type="ECO:0000256" key="4">
    <source>
        <dbReference type="ARBA" id="ARBA00012086"/>
    </source>
</evidence>
<proteinExistence type="inferred from homology"/>
<reference evidence="16 17" key="1">
    <citation type="submission" date="2018-06" db="EMBL/GenBank/DDBJ databases">
        <title>Extensive metabolic versatility and redundancy in microbially diverse, dynamic hydrothermal sediments.</title>
        <authorList>
            <person name="Dombrowski N."/>
            <person name="Teske A."/>
            <person name="Baker B.J."/>
        </authorList>
    </citation>
    <scope>NUCLEOTIDE SEQUENCE [LARGE SCALE GENOMIC DNA]</scope>
    <source>
        <strain evidence="16">B36_G15</strain>
    </source>
</reference>